<keyword evidence="2" id="KW-1185">Reference proteome</keyword>
<organism evidence="1 2">
    <name type="scientific">Streptococcus uberis (strain ATCC BAA-854 / 0140J)</name>
    <dbReference type="NCBI Taxonomy" id="218495"/>
    <lineage>
        <taxon>Bacteria</taxon>
        <taxon>Bacillati</taxon>
        <taxon>Bacillota</taxon>
        <taxon>Bacilli</taxon>
        <taxon>Lactobacillales</taxon>
        <taxon>Streptococcaceae</taxon>
        <taxon>Streptococcus</taxon>
    </lineage>
</organism>
<dbReference type="STRING" id="218495.SUB1823"/>
<evidence type="ECO:0000313" key="2">
    <source>
        <dbReference type="Proteomes" id="UP000000449"/>
    </source>
</evidence>
<evidence type="ECO:0000313" key="1">
    <source>
        <dbReference type="EMBL" id="CAR43863.1"/>
    </source>
</evidence>
<proteinExistence type="predicted"/>
<dbReference type="KEGG" id="sub:SUB1823"/>
<name>B9DWA9_STRU0</name>
<dbReference type="EMBL" id="AM946015">
    <property type="protein sequence ID" value="CAR43863.1"/>
    <property type="molecule type" value="Genomic_DNA"/>
</dbReference>
<dbReference type="Proteomes" id="UP000000449">
    <property type="component" value="Chromosome"/>
</dbReference>
<sequence>MLISPSAELGNRVEHLNDGYWHVKKEFLNSWTESDQKLLDSCNQMLKDYRSDRAKFVFDEDID</sequence>
<protein>
    <submittedName>
        <fullName evidence="1">Hypothetical phage protein</fullName>
    </submittedName>
</protein>
<dbReference type="RefSeq" id="WP_015912108.1">
    <property type="nucleotide sequence ID" value="NC_012004.1"/>
</dbReference>
<reference evidence="2" key="1">
    <citation type="journal article" date="2009" name="BMC Genomics">
        <title>Evidence for niche adaptation in the genome of the bovine pathogen Streptococcus uberis.</title>
        <authorList>
            <person name="Ward P.N."/>
            <person name="Holden M.T.G."/>
            <person name="Leigh J.A."/>
            <person name="Lennard N."/>
            <person name="Bignell A."/>
            <person name="Barron A."/>
            <person name="Clark L."/>
            <person name="Quail M.A."/>
            <person name="Woodward J."/>
            <person name="Barrell B.G."/>
            <person name="Egan S.A."/>
            <person name="Field T.R."/>
            <person name="Maskell D."/>
            <person name="Kehoe M."/>
            <person name="Dowson C.G."/>
            <person name="Chanter N."/>
            <person name="Whatmore A.M."/>
            <person name="Bentley S.D."/>
            <person name="Parkhill J."/>
        </authorList>
    </citation>
    <scope>NUCLEOTIDE SEQUENCE [LARGE SCALE GENOMIC DNA]</scope>
    <source>
        <strain evidence="2">ATCC BAA-854 / 0140J</strain>
    </source>
</reference>
<dbReference type="HOGENOM" id="CLU_2884219_0_0_9"/>
<dbReference type="AlphaFoldDB" id="B9DWA9"/>
<accession>B9DWA9</accession>
<gene>
    <name evidence="1" type="ordered locus">SUB1823</name>
</gene>